<evidence type="ECO:0000313" key="3">
    <source>
        <dbReference type="Proteomes" id="UP000191691"/>
    </source>
</evidence>
<dbReference type="EMBL" id="MOOB01000582">
    <property type="protein sequence ID" value="OQE48139.1"/>
    <property type="molecule type" value="Genomic_DNA"/>
</dbReference>
<keyword evidence="3" id="KW-1185">Reference proteome</keyword>
<gene>
    <name evidence="2" type="ORF">PENNAL_c0582G11615</name>
</gene>
<proteinExistence type="predicted"/>
<organism evidence="2 3">
    <name type="scientific">Penicillium nalgiovense</name>
    <dbReference type="NCBI Taxonomy" id="60175"/>
    <lineage>
        <taxon>Eukaryota</taxon>
        <taxon>Fungi</taxon>
        <taxon>Dikarya</taxon>
        <taxon>Ascomycota</taxon>
        <taxon>Pezizomycotina</taxon>
        <taxon>Eurotiomycetes</taxon>
        <taxon>Eurotiomycetidae</taxon>
        <taxon>Eurotiales</taxon>
        <taxon>Aspergillaceae</taxon>
        <taxon>Penicillium</taxon>
    </lineage>
</organism>
<dbReference type="Proteomes" id="UP000191691">
    <property type="component" value="Unassembled WGS sequence"/>
</dbReference>
<sequence length="212" mass="23535">MTRTPPSSVRAPRRGRPYTTPREPNRTRILSDTDAGASTPNAEDTDEPLLAAKYHAGSLTDDVADDDNLGLFAAAAMYSIIDSFGNESNRRRKRTRREKERIHNTTPLRNSDLRFRISQIVGALDVRITSLDHIGLIDFRARFVEGDPRVVRAMREGLGATSLRAIRDAAAFAEGLLLVDRCIETTKDNALKVEVESIASIMRPPPQTPLQL</sequence>
<reference evidence="3" key="1">
    <citation type="journal article" date="2017" name="Nat. Microbiol.">
        <title>Global analysis of biosynthetic gene clusters reveals vast potential of secondary metabolite production in Penicillium species.</title>
        <authorList>
            <person name="Nielsen J.C."/>
            <person name="Grijseels S."/>
            <person name="Prigent S."/>
            <person name="Ji B."/>
            <person name="Dainat J."/>
            <person name="Nielsen K.F."/>
            <person name="Frisvad J.C."/>
            <person name="Workman M."/>
            <person name="Nielsen J."/>
        </authorList>
    </citation>
    <scope>NUCLEOTIDE SEQUENCE [LARGE SCALE GENOMIC DNA]</scope>
    <source>
        <strain evidence="3">IBT 13039</strain>
    </source>
</reference>
<feature type="region of interest" description="Disordered" evidence="1">
    <location>
        <begin position="1"/>
        <end position="46"/>
    </location>
</feature>
<comment type="caution">
    <text evidence="2">The sequence shown here is derived from an EMBL/GenBank/DDBJ whole genome shotgun (WGS) entry which is preliminary data.</text>
</comment>
<protein>
    <submittedName>
        <fullName evidence="2">Uncharacterized protein</fullName>
    </submittedName>
</protein>
<dbReference type="AlphaFoldDB" id="A0A1V6VCA1"/>
<name>A0A1V6VCA1_PENNA</name>
<evidence type="ECO:0000256" key="1">
    <source>
        <dbReference type="SAM" id="MobiDB-lite"/>
    </source>
</evidence>
<evidence type="ECO:0000313" key="2">
    <source>
        <dbReference type="EMBL" id="OQE48139.1"/>
    </source>
</evidence>
<dbReference type="STRING" id="60175.A0A1V6VCA1"/>
<accession>A0A1V6VCA1</accession>